<dbReference type="InterPro" id="IPR014716">
    <property type="entry name" value="Fibrinogen_a/b/g_C_1"/>
</dbReference>
<dbReference type="InterPro" id="IPR050373">
    <property type="entry name" value="Fibrinogen_C-term_domain"/>
</dbReference>
<evidence type="ECO:0000259" key="4">
    <source>
        <dbReference type="PROSITE" id="PS51406"/>
    </source>
</evidence>
<evidence type="ECO:0000256" key="2">
    <source>
        <dbReference type="ARBA" id="ARBA00053344"/>
    </source>
</evidence>
<feature type="domain" description="Fibrinogen C-terminal" evidence="4">
    <location>
        <begin position="56"/>
        <end position="275"/>
    </location>
</feature>
<dbReference type="PROSITE" id="PS00514">
    <property type="entry name" value="FIBRINOGEN_C_1"/>
    <property type="match status" value="1"/>
</dbReference>
<dbReference type="PANTHER" id="PTHR19143">
    <property type="entry name" value="FIBRINOGEN/TENASCIN/ANGIOPOEITIN"/>
    <property type="match status" value="1"/>
</dbReference>
<dbReference type="PANTHER" id="PTHR19143:SF458">
    <property type="entry name" value="FIBRINOGEN C-TERMINAL DOMAIN-CONTAINING PROTEIN-RELATED"/>
    <property type="match status" value="1"/>
</dbReference>
<reference evidence="5" key="1">
    <citation type="submission" date="2024-06" db="UniProtKB">
        <authorList>
            <consortium name="RefSeq"/>
        </authorList>
    </citation>
    <scope>NUCLEOTIDE SEQUENCE [LARGE SCALE GENOMIC DNA]</scope>
    <source>
        <strain evidence="5">MV2-25</strain>
    </source>
</reference>
<dbReference type="Pfam" id="PF00147">
    <property type="entry name" value="Fibrinogen_C"/>
    <property type="match status" value="1"/>
</dbReference>
<evidence type="ECO:0000313" key="5">
    <source>
        <dbReference type="Proteomes" id="UP000001819"/>
    </source>
</evidence>
<dbReference type="InterPro" id="IPR002181">
    <property type="entry name" value="Fibrinogen_a/b/g_C_dom"/>
</dbReference>
<dbReference type="SMART" id="SM00186">
    <property type="entry name" value="FBG"/>
    <property type="match status" value="1"/>
</dbReference>
<dbReference type="GO" id="GO:0030246">
    <property type="term" value="F:carbohydrate binding"/>
    <property type="evidence" value="ECO:0007669"/>
    <property type="project" value="UniProtKB-ARBA"/>
</dbReference>
<feature type="signal peptide" evidence="3">
    <location>
        <begin position="1"/>
        <end position="21"/>
    </location>
</feature>
<keyword evidence="3" id="KW-0732">Signal</keyword>
<dbReference type="CDD" id="cd00087">
    <property type="entry name" value="FReD"/>
    <property type="match status" value="1"/>
</dbReference>
<dbReference type="Bgee" id="FBgn0245467">
    <property type="expression patterns" value="Expressed in insect adult head"/>
</dbReference>
<organism evidence="5 6">
    <name type="scientific">Drosophila pseudoobscura pseudoobscura</name>
    <name type="common">Fruit fly</name>
    <dbReference type="NCBI Taxonomy" id="46245"/>
    <lineage>
        <taxon>Eukaryota</taxon>
        <taxon>Metazoa</taxon>
        <taxon>Ecdysozoa</taxon>
        <taxon>Arthropoda</taxon>
        <taxon>Hexapoda</taxon>
        <taxon>Insecta</taxon>
        <taxon>Pterygota</taxon>
        <taxon>Neoptera</taxon>
        <taxon>Endopterygota</taxon>
        <taxon>Diptera</taxon>
        <taxon>Brachycera</taxon>
        <taxon>Muscomorpha</taxon>
        <taxon>Ephydroidea</taxon>
        <taxon>Drosophilidae</taxon>
        <taxon>Drosophila</taxon>
        <taxon>Sophophora</taxon>
    </lineage>
</organism>
<gene>
    <name evidence="6" type="primary">LOC6899111</name>
</gene>
<dbReference type="SUPFAM" id="SSF56496">
    <property type="entry name" value="Fibrinogen C-terminal domain-like"/>
    <property type="match status" value="1"/>
</dbReference>
<proteinExistence type="predicted"/>
<keyword evidence="5" id="KW-1185">Reference proteome</keyword>
<evidence type="ECO:0000256" key="3">
    <source>
        <dbReference type="SAM" id="SignalP"/>
    </source>
</evidence>
<dbReference type="AlphaFoldDB" id="A0A6I8V543"/>
<sequence>MKFTIWCTLCFLAVRLRLSESLDLVEQLEAIYEKADTLLSRLKEELQQHPNRAQKSINLLLPTSCLTAAIDQNGLYTIEVPGLSPFPVFCESQLAGLGWTVIQRRTNGSLNFFRNWEEYKQGFGDLEGEFFLGLEKVRALTALEPFELYVHLEDFDGERRHARFDEFALGTEEDAYAMNALGRYTGTAGDSLRSHRKMKFSTYDRDNDREFTKNCAFYYLGGWWYNACLDSNLNGQYIQGGKYEEKMFARGMCWRSWRGHNYGYKVTQMMIRPKCRNIPKP</sequence>
<evidence type="ECO:0000256" key="1">
    <source>
        <dbReference type="ARBA" id="ARBA00023157"/>
    </source>
</evidence>
<dbReference type="Proteomes" id="UP000001819">
    <property type="component" value="Chromosome 3"/>
</dbReference>
<dbReference type="InterPro" id="IPR020837">
    <property type="entry name" value="Fibrinogen_CS"/>
</dbReference>
<dbReference type="KEGG" id="dpo:6899111"/>
<dbReference type="FunFam" id="3.90.215.10:FF:000001">
    <property type="entry name" value="Tenascin isoform 1"/>
    <property type="match status" value="1"/>
</dbReference>
<reference evidence="6" key="2">
    <citation type="submission" date="2025-08" db="UniProtKB">
        <authorList>
            <consortium name="RefSeq"/>
        </authorList>
    </citation>
    <scope>IDENTIFICATION</scope>
    <source>
        <strain evidence="6">MV-25-SWS-2005</strain>
        <tissue evidence="6">Whole body</tissue>
    </source>
</reference>
<keyword evidence="1" id="KW-1015">Disulfide bond</keyword>
<feature type="chain" id="PRO_5026104749" evidence="3">
    <location>
        <begin position="22"/>
        <end position="281"/>
    </location>
</feature>
<comment type="function">
    <text evidence="2">Lectin involved in innate immunity. Agglutinates all types of human erythrocytes, Gram-positive and Gram-negative bacteria. Has a stronger agglutinating activity towards Gram-negative bacteria than towards Gram-positive bacteria. Specifically recognizes acetyl group-containing substances on agglutinated cells. The hemagglutinating activity was inhibited by EDTA, acetyl group-containing mono- and disaccharides, N-acetyl derivatives of amino acids, other acetyl group-containing substances, propionamide and benzamide. Enhances the antimicrobial activity of big defensin against Gram-positive bacteria but not against Gram-negative bacteria.</text>
</comment>
<dbReference type="FunCoup" id="A0A6I8V543">
    <property type="interactions" value="30"/>
</dbReference>
<dbReference type="Gene3D" id="3.90.215.10">
    <property type="entry name" value="Gamma Fibrinogen, chain A, domain 1"/>
    <property type="match status" value="1"/>
</dbReference>
<dbReference type="InterPro" id="IPR036056">
    <property type="entry name" value="Fibrinogen-like_C"/>
</dbReference>
<dbReference type="GO" id="GO:0005615">
    <property type="term" value="C:extracellular space"/>
    <property type="evidence" value="ECO:0007669"/>
    <property type="project" value="TreeGrafter"/>
</dbReference>
<accession>A0A6I8V543</accession>
<dbReference type="PROSITE" id="PS51406">
    <property type="entry name" value="FIBRINOGEN_C_2"/>
    <property type="match status" value="1"/>
</dbReference>
<name>A0A6I8V543_DROPS</name>
<dbReference type="InParanoid" id="A0A6I8V543"/>
<protein>
    <submittedName>
        <fullName evidence="6">Fibrinogen C domain-containing protein 1</fullName>
    </submittedName>
</protein>
<dbReference type="OMA" id="IRPKCRT"/>
<evidence type="ECO:0000313" key="6">
    <source>
        <dbReference type="RefSeq" id="XP_002139028.1"/>
    </source>
</evidence>
<dbReference type="GeneID" id="6899111"/>
<dbReference type="RefSeq" id="XP_002139028.1">
    <property type="nucleotide sequence ID" value="XM_002138992.3"/>
</dbReference>